<evidence type="ECO:0000313" key="7">
    <source>
        <dbReference type="Ensembl" id="ENSCMIP00000000228.1"/>
    </source>
</evidence>
<evidence type="ECO:0000256" key="1">
    <source>
        <dbReference type="ARBA" id="ARBA00022729"/>
    </source>
</evidence>
<dbReference type="GO" id="GO:0042101">
    <property type="term" value="C:T cell receptor complex"/>
    <property type="evidence" value="ECO:0007669"/>
    <property type="project" value="UniProtKB-KW"/>
</dbReference>
<evidence type="ECO:0000313" key="8">
    <source>
        <dbReference type="Proteomes" id="UP000314986"/>
    </source>
</evidence>
<reference evidence="8" key="3">
    <citation type="journal article" date="2014" name="Nature">
        <title>Elephant shark genome provides unique insights into gnathostome evolution.</title>
        <authorList>
            <consortium name="International Elephant Shark Genome Sequencing Consortium"/>
            <person name="Venkatesh B."/>
            <person name="Lee A.P."/>
            <person name="Ravi V."/>
            <person name="Maurya A.K."/>
            <person name="Lian M.M."/>
            <person name="Swann J.B."/>
            <person name="Ohta Y."/>
            <person name="Flajnik M.F."/>
            <person name="Sutoh Y."/>
            <person name="Kasahara M."/>
            <person name="Hoon S."/>
            <person name="Gangu V."/>
            <person name="Roy S.W."/>
            <person name="Irimia M."/>
            <person name="Korzh V."/>
            <person name="Kondrychyn I."/>
            <person name="Lim Z.W."/>
            <person name="Tay B.H."/>
            <person name="Tohari S."/>
            <person name="Kong K.W."/>
            <person name="Ho S."/>
            <person name="Lorente-Galdos B."/>
            <person name="Quilez J."/>
            <person name="Marques-Bonet T."/>
            <person name="Raney B.J."/>
            <person name="Ingham P.W."/>
            <person name="Tay A."/>
            <person name="Hillier L.W."/>
            <person name="Minx P."/>
            <person name="Boehm T."/>
            <person name="Wilson R.K."/>
            <person name="Brenner S."/>
            <person name="Warren W.C."/>
        </authorList>
    </citation>
    <scope>NUCLEOTIDE SEQUENCE [LARGE SCALE GENOMIC DNA]</scope>
</reference>
<dbReference type="PANTHER" id="PTHR19367">
    <property type="entry name" value="T-CELL RECEPTOR ALPHA CHAIN V REGION"/>
    <property type="match status" value="1"/>
</dbReference>
<evidence type="ECO:0000256" key="4">
    <source>
        <dbReference type="ARBA" id="ARBA00023319"/>
    </source>
</evidence>
<keyword evidence="4" id="KW-0393">Immunoglobulin domain</keyword>
<evidence type="ECO:0000256" key="5">
    <source>
        <dbReference type="ARBA" id="ARBA00043266"/>
    </source>
</evidence>
<protein>
    <recommendedName>
        <fullName evidence="6">Ig-like domain-containing protein</fullName>
    </recommendedName>
</protein>
<proteinExistence type="predicted"/>
<organism evidence="7 8">
    <name type="scientific">Callorhinchus milii</name>
    <name type="common">Ghost shark</name>
    <dbReference type="NCBI Taxonomy" id="7868"/>
    <lineage>
        <taxon>Eukaryota</taxon>
        <taxon>Metazoa</taxon>
        <taxon>Chordata</taxon>
        <taxon>Craniata</taxon>
        <taxon>Vertebrata</taxon>
        <taxon>Chondrichthyes</taxon>
        <taxon>Holocephali</taxon>
        <taxon>Chimaeriformes</taxon>
        <taxon>Callorhinchidae</taxon>
        <taxon>Callorhinchus</taxon>
    </lineage>
</organism>
<dbReference type="SUPFAM" id="SSF48726">
    <property type="entry name" value="Immunoglobulin"/>
    <property type="match status" value="1"/>
</dbReference>
<dbReference type="InterPro" id="IPR036179">
    <property type="entry name" value="Ig-like_dom_sf"/>
</dbReference>
<evidence type="ECO:0000256" key="2">
    <source>
        <dbReference type="ARBA" id="ARBA00023130"/>
    </source>
</evidence>
<dbReference type="InterPro" id="IPR003599">
    <property type="entry name" value="Ig_sub"/>
</dbReference>
<dbReference type="Ensembl" id="ENSCMIT00000000259.1">
    <property type="protein sequence ID" value="ENSCMIP00000000228.1"/>
    <property type="gene ID" value="ENSCMIG00000000172.1"/>
</dbReference>
<name>A0A4W3GAS4_CALMI</name>
<keyword evidence="3" id="KW-0675">Receptor</keyword>
<dbReference type="PROSITE" id="PS50835">
    <property type="entry name" value="IG_LIKE"/>
    <property type="match status" value="1"/>
</dbReference>
<dbReference type="SMART" id="SM00406">
    <property type="entry name" value="IGv"/>
    <property type="match status" value="1"/>
</dbReference>
<accession>A0A4W3GAS4</accession>
<dbReference type="PANTHER" id="PTHR19367:SF18">
    <property type="entry name" value="T CELL RECEPTOR ALPHA VARIABLE 16"/>
    <property type="match status" value="1"/>
</dbReference>
<keyword evidence="5" id="KW-1279">T cell receptor</keyword>
<evidence type="ECO:0000259" key="6">
    <source>
        <dbReference type="PROSITE" id="PS50835"/>
    </source>
</evidence>
<keyword evidence="8" id="KW-1185">Reference proteome</keyword>
<dbReference type="Pfam" id="PF07686">
    <property type="entry name" value="V-set"/>
    <property type="match status" value="1"/>
</dbReference>
<feature type="domain" description="Ig-like" evidence="6">
    <location>
        <begin position="33"/>
        <end position="145"/>
    </location>
</feature>
<dbReference type="InterPro" id="IPR007110">
    <property type="entry name" value="Ig-like_dom"/>
</dbReference>
<dbReference type="InterPro" id="IPR051287">
    <property type="entry name" value="TCR_variable_region"/>
</dbReference>
<dbReference type="InterPro" id="IPR013783">
    <property type="entry name" value="Ig-like_fold"/>
</dbReference>
<keyword evidence="5" id="KW-0391">Immunity</keyword>
<keyword evidence="2" id="KW-1064">Adaptive immunity</keyword>
<dbReference type="GO" id="GO:0002250">
    <property type="term" value="P:adaptive immune response"/>
    <property type="evidence" value="ECO:0007669"/>
    <property type="project" value="UniProtKB-KW"/>
</dbReference>
<keyword evidence="1" id="KW-0732">Signal</keyword>
<reference evidence="8" key="1">
    <citation type="journal article" date="2006" name="Science">
        <title>Ancient noncoding elements conserved in the human genome.</title>
        <authorList>
            <person name="Venkatesh B."/>
            <person name="Kirkness E.F."/>
            <person name="Loh Y.H."/>
            <person name="Halpern A.L."/>
            <person name="Lee A.P."/>
            <person name="Johnson J."/>
            <person name="Dandona N."/>
            <person name="Viswanathan L.D."/>
            <person name="Tay A."/>
            <person name="Venter J.C."/>
            <person name="Strausberg R.L."/>
            <person name="Brenner S."/>
        </authorList>
    </citation>
    <scope>NUCLEOTIDE SEQUENCE [LARGE SCALE GENOMIC DNA]</scope>
</reference>
<dbReference type="AlphaFoldDB" id="A0A4W3GAS4"/>
<dbReference type="GeneTree" id="ENSGT01030000234557"/>
<dbReference type="InterPro" id="IPR013106">
    <property type="entry name" value="Ig_V-set"/>
</dbReference>
<reference evidence="8" key="2">
    <citation type="journal article" date="2007" name="PLoS Biol.">
        <title>Survey sequencing and comparative analysis of the elephant shark (Callorhinchus milii) genome.</title>
        <authorList>
            <person name="Venkatesh B."/>
            <person name="Kirkness E.F."/>
            <person name="Loh Y.H."/>
            <person name="Halpern A.L."/>
            <person name="Lee A.P."/>
            <person name="Johnson J."/>
            <person name="Dandona N."/>
            <person name="Viswanathan L.D."/>
            <person name="Tay A."/>
            <person name="Venter J.C."/>
            <person name="Strausberg R.L."/>
            <person name="Brenner S."/>
        </authorList>
    </citation>
    <scope>NUCLEOTIDE SEQUENCE [LARGE SCALE GENOMIC DNA]</scope>
</reference>
<reference evidence="7" key="4">
    <citation type="submission" date="2025-08" db="UniProtKB">
        <authorList>
            <consortium name="Ensembl"/>
        </authorList>
    </citation>
    <scope>IDENTIFICATION</scope>
</reference>
<dbReference type="Proteomes" id="UP000314986">
    <property type="component" value="Unassembled WGS sequence"/>
</dbReference>
<dbReference type="Gene3D" id="2.60.40.10">
    <property type="entry name" value="Immunoglobulins"/>
    <property type="match status" value="1"/>
</dbReference>
<dbReference type="InParanoid" id="A0A4W3GAS4"/>
<sequence length="202" mass="23164">MTRNDTYTRFVHNPQTCSLTVYGNFYRLFPVHPSSWYLRDSVTQLQSIVTVIEGEDVSLQCNYSVASDGSDYLFWYRHLTNKAPEYILRTSTINRNKDHAEFAKERFSTNVSKAERTVPLNILHVRVTDSAGYYCALSPTVAQISDSTLQKLPCGTLQLSGYSTRHTRERFWFNSQQNEALCNFPYSTHTSLVTSSKWEAGC</sequence>
<reference evidence="7" key="5">
    <citation type="submission" date="2025-09" db="UniProtKB">
        <authorList>
            <consortium name="Ensembl"/>
        </authorList>
    </citation>
    <scope>IDENTIFICATION</scope>
</reference>
<evidence type="ECO:0000256" key="3">
    <source>
        <dbReference type="ARBA" id="ARBA00023170"/>
    </source>
</evidence>
<dbReference type="SMART" id="SM00409">
    <property type="entry name" value="IG"/>
    <property type="match status" value="1"/>
</dbReference>